<protein>
    <submittedName>
        <fullName evidence="2">Uncharacterized protein</fullName>
    </submittedName>
</protein>
<gene>
    <name evidence="2" type="ORF">LTR25_010237</name>
</gene>
<dbReference type="PANTHER" id="PTHR37781">
    <property type="entry name" value="TFIIH COMPLEX SUBUNIT"/>
    <property type="match status" value="1"/>
</dbReference>
<sequence>MDNSQHHALLSPPVSAASPAPTTTSFTSRNAELPTPRSHPLRSGSQKEIALINYLDEKILMITRRYAKKFSDEMNEKDDAPGYTTYDEFVSDADPLLDVVWVSGTPTIQIAYLLSLAGLACSYMPAFPFSPSLFYITAKIDRGFTSLLQASENGNNPATHAHRVSMTEKVRIKSLIEATRIVAVNVASSAGHSARISDLSELDTEDEDEEDTDGTIEDHRDGTSGISMSLGLSKIYKRTLEILGDSLLDGVFPQVQDTEDLPMS</sequence>
<feature type="compositionally biased region" description="Acidic residues" evidence="1">
    <location>
        <begin position="200"/>
        <end position="215"/>
    </location>
</feature>
<evidence type="ECO:0000313" key="3">
    <source>
        <dbReference type="Proteomes" id="UP001345827"/>
    </source>
</evidence>
<feature type="compositionally biased region" description="Low complexity" evidence="1">
    <location>
        <begin position="8"/>
        <end position="28"/>
    </location>
</feature>
<name>A0AAV9PSD2_9PEZI</name>
<dbReference type="Pfam" id="PF17110">
    <property type="entry name" value="TFB6"/>
    <property type="match status" value="1"/>
</dbReference>
<feature type="region of interest" description="Disordered" evidence="1">
    <location>
        <begin position="1"/>
        <end position="44"/>
    </location>
</feature>
<comment type="caution">
    <text evidence="2">The sequence shown here is derived from an EMBL/GenBank/DDBJ whole genome shotgun (WGS) entry which is preliminary data.</text>
</comment>
<dbReference type="PANTHER" id="PTHR37781:SF1">
    <property type="entry name" value="ADR380WP"/>
    <property type="match status" value="1"/>
</dbReference>
<dbReference type="Proteomes" id="UP001345827">
    <property type="component" value="Unassembled WGS sequence"/>
</dbReference>
<dbReference type="AlphaFoldDB" id="A0AAV9PSD2"/>
<evidence type="ECO:0000313" key="2">
    <source>
        <dbReference type="EMBL" id="KAK5528624.1"/>
    </source>
</evidence>
<dbReference type="InterPro" id="IPR031349">
    <property type="entry name" value="Tfb6"/>
</dbReference>
<accession>A0AAV9PSD2</accession>
<keyword evidence="3" id="KW-1185">Reference proteome</keyword>
<proteinExistence type="predicted"/>
<organism evidence="2 3">
    <name type="scientific">Vermiconidia calcicola</name>
    <dbReference type="NCBI Taxonomy" id="1690605"/>
    <lineage>
        <taxon>Eukaryota</taxon>
        <taxon>Fungi</taxon>
        <taxon>Dikarya</taxon>
        <taxon>Ascomycota</taxon>
        <taxon>Pezizomycotina</taxon>
        <taxon>Dothideomycetes</taxon>
        <taxon>Dothideomycetidae</taxon>
        <taxon>Mycosphaerellales</taxon>
        <taxon>Extremaceae</taxon>
        <taxon>Vermiconidia</taxon>
    </lineage>
</organism>
<evidence type="ECO:0000256" key="1">
    <source>
        <dbReference type="SAM" id="MobiDB-lite"/>
    </source>
</evidence>
<reference evidence="2 3" key="1">
    <citation type="submission" date="2023-06" db="EMBL/GenBank/DDBJ databases">
        <title>Black Yeasts Isolated from many extreme environments.</title>
        <authorList>
            <person name="Coleine C."/>
            <person name="Stajich J.E."/>
            <person name="Selbmann L."/>
        </authorList>
    </citation>
    <scope>NUCLEOTIDE SEQUENCE [LARGE SCALE GENOMIC DNA]</scope>
    <source>
        <strain evidence="2 3">CCFEE 5887</strain>
    </source>
</reference>
<dbReference type="EMBL" id="JAXLQG010000025">
    <property type="protein sequence ID" value="KAK5528624.1"/>
    <property type="molecule type" value="Genomic_DNA"/>
</dbReference>
<feature type="region of interest" description="Disordered" evidence="1">
    <location>
        <begin position="197"/>
        <end position="223"/>
    </location>
</feature>
<dbReference type="GO" id="GO:0005675">
    <property type="term" value="C:transcription factor TFIIH holo complex"/>
    <property type="evidence" value="ECO:0007669"/>
    <property type="project" value="TreeGrafter"/>
</dbReference>